<accession>A0A9X2XUX9</accession>
<dbReference type="PANTHER" id="PTHR30250">
    <property type="entry name" value="PST FAMILY PREDICTED COLANIC ACID TRANSPORTER"/>
    <property type="match status" value="1"/>
</dbReference>
<evidence type="ECO:0000313" key="8">
    <source>
        <dbReference type="Proteomes" id="UP001155483"/>
    </source>
</evidence>
<feature type="transmembrane region" description="Helical" evidence="6">
    <location>
        <begin position="81"/>
        <end position="103"/>
    </location>
</feature>
<feature type="transmembrane region" description="Helical" evidence="6">
    <location>
        <begin position="435"/>
        <end position="458"/>
    </location>
</feature>
<feature type="transmembrane region" description="Helical" evidence="6">
    <location>
        <begin position="171"/>
        <end position="193"/>
    </location>
</feature>
<keyword evidence="4 6" id="KW-1133">Transmembrane helix</keyword>
<proteinExistence type="predicted"/>
<evidence type="ECO:0000256" key="6">
    <source>
        <dbReference type="SAM" id="Phobius"/>
    </source>
</evidence>
<feature type="transmembrane region" description="Helical" evidence="6">
    <location>
        <begin position="249"/>
        <end position="269"/>
    </location>
</feature>
<comment type="caution">
    <text evidence="7">The sequence shown here is derived from an EMBL/GenBank/DDBJ whole genome shotgun (WGS) entry which is preliminary data.</text>
</comment>
<gene>
    <name evidence="7" type="ORF">OCK74_07650</name>
</gene>
<feature type="transmembrane region" description="Helical" evidence="6">
    <location>
        <begin position="359"/>
        <end position="381"/>
    </location>
</feature>
<keyword evidence="5 6" id="KW-0472">Membrane</keyword>
<keyword evidence="8" id="KW-1185">Reference proteome</keyword>
<feature type="transmembrane region" description="Helical" evidence="6">
    <location>
        <begin position="140"/>
        <end position="165"/>
    </location>
</feature>
<dbReference type="InterPro" id="IPR002797">
    <property type="entry name" value="Polysacc_synth"/>
</dbReference>
<dbReference type="AlphaFoldDB" id="A0A9X2XUX9"/>
<dbReference type="Proteomes" id="UP001155483">
    <property type="component" value="Unassembled WGS sequence"/>
</dbReference>
<dbReference type="Pfam" id="PF01943">
    <property type="entry name" value="Polysacc_synt"/>
    <property type="match status" value="1"/>
</dbReference>
<comment type="subcellular location">
    <subcellularLocation>
        <location evidence="1">Cell membrane</location>
        <topology evidence="1">Multi-pass membrane protein</topology>
    </subcellularLocation>
</comment>
<dbReference type="PANTHER" id="PTHR30250:SF11">
    <property type="entry name" value="O-ANTIGEN TRANSPORTER-RELATED"/>
    <property type="match status" value="1"/>
</dbReference>
<evidence type="ECO:0000256" key="4">
    <source>
        <dbReference type="ARBA" id="ARBA00022989"/>
    </source>
</evidence>
<sequence>MRQKFIRNISFNVLQLVINQFFGLIVFYLLSKGLTKEDFGELNWCLAVLLTAFNILSFGIDQVLIKRIAEGKDATLQLSLYFLHVVITGLLFYIFLFTSFIFFPSLKQHYFLLVLGIGKLFFFFSTPYKQTANGLEQFNLLLFMSTCSNFIKGIGLIIIASLNTFTFRNVVLIFVLGDFAEMVACHFIIKNNLKANIRFGIIRIKAYTQLLKEALPQLGVVLFSSALARLDWILIGIFSSTSKLAEYSFTYKIIEVSTLPLLAIAPILVPRFTRMHLKQDMEPMNSSLSTLLRFEIIIASFIALILNLAWSPVIDPLTNGKYGEVNRYTLFILTLSMPFLYLNNFLWSLHFSKGNLRMILQIFAVTFFVNLLSNLLLIPTFQNEGAATAYFLAIFSQSLFYILKTKRTFTVPWPSIIICAFCALLSGIISKSLPMNLWFILGVALLSYSVFLLLTTQLKQNDWKMLKRAIE</sequence>
<feature type="transmembrane region" description="Helical" evidence="6">
    <location>
        <begin position="330"/>
        <end position="347"/>
    </location>
</feature>
<evidence type="ECO:0000256" key="5">
    <source>
        <dbReference type="ARBA" id="ARBA00023136"/>
    </source>
</evidence>
<evidence type="ECO:0000256" key="1">
    <source>
        <dbReference type="ARBA" id="ARBA00004651"/>
    </source>
</evidence>
<evidence type="ECO:0000313" key="7">
    <source>
        <dbReference type="EMBL" id="MCU7548986.1"/>
    </source>
</evidence>
<dbReference type="GO" id="GO:0005886">
    <property type="term" value="C:plasma membrane"/>
    <property type="evidence" value="ECO:0007669"/>
    <property type="project" value="UniProtKB-SubCell"/>
</dbReference>
<dbReference type="EMBL" id="JAOTIF010000003">
    <property type="protein sequence ID" value="MCU7548986.1"/>
    <property type="molecule type" value="Genomic_DNA"/>
</dbReference>
<feature type="transmembrane region" description="Helical" evidence="6">
    <location>
        <begin position="42"/>
        <end position="60"/>
    </location>
</feature>
<name>A0A9X2XUX9_9BACT</name>
<reference evidence="7" key="1">
    <citation type="submission" date="2022-09" db="EMBL/GenBank/DDBJ databases">
        <authorList>
            <person name="Yuan C."/>
            <person name="Ke Z."/>
        </authorList>
    </citation>
    <scope>NUCLEOTIDE SEQUENCE</scope>
    <source>
        <strain evidence="7">LB-8</strain>
    </source>
</reference>
<evidence type="ECO:0000256" key="3">
    <source>
        <dbReference type="ARBA" id="ARBA00022692"/>
    </source>
</evidence>
<feature type="transmembrane region" description="Helical" evidence="6">
    <location>
        <begin position="387"/>
        <end position="403"/>
    </location>
</feature>
<evidence type="ECO:0000256" key="2">
    <source>
        <dbReference type="ARBA" id="ARBA00022475"/>
    </source>
</evidence>
<feature type="transmembrane region" description="Helical" evidence="6">
    <location>
        <begin position="109"/>
        <end position="128"/>
    </location>
</feature>
<feature type="transmembrane region" description="Helical" evidence="6">
    <location>
        <begin position="214"/>
        <end position="237"/>
    </location>
</feature>
<dbReference type="RefSeq" id="WP_279296428.1">
    <property type="nucleotide sequence ID" value="NZ_JAOTIF010000003.1"/>
</dbReference>
<protein>
    <submittedName>
        <fullName evidence="7">Oligosaccharide flippase family protein</fullName>
    </submittedName>
</protein>
<feature type="transmembrane region" description="Helical" evidence="6">
    <location>
        <begin position="410"/>
        <end position="429"/>
    </location>
</feature>
<feature type="transmembrane region" description="Helical" evidence="6">
    <location>
        <begin position="290"/>
        <end position="310"/>
    </location>
</feature>
<organism evidence="7 8">
    <name type="scientific">Paraflavisolibacter caeni</name>
    <dbReference type="NCBI Taxonomy" id="2982496"/>
    <lineage>
        <taxon>Bacteria</taxon>
        <taxon>Pseudomonadati</taxon>
        <taxon>Bacteroidota</taxon>
        <taxon>Chitinophagia</taxon>
        <taxon>Chitinophagales</taxon>
        <taxon>Chitinophagaceae</taxon>
        <taxon>Paraflavisolibacter</taxon>
    </lineage>
</organism>
<keyword evidence="3 6" id="KW-0812">Transmembrane</keyword>
<keyword evidence="2" id="KW-1003">Cell membrane</keyword>
<dbReference type="InterPro" id="IPR050833">
    <property type="entry name" value="Poly_Biosynth_Transport"/>
</dbReference>
<reference evidence="7" key="2">
    <citation type="submission" date="2023-04" db="EMBL/GenBank/DDBJ databases">
        <title>Paracnuella aquatica gen. nov., sp. nov., a member of the family Chitinophagaceae isolated from a hot spring.</title>
        <authorList>
            <person name="Wang C."/>
        </authorList>
    </citation>
    <scope>NUCLEOTIDE SEQUENCE</scope>
    <source>
        <strain evidence="7">LB-8</strain>
    </source>
</reference>
<feature type="transmembrane region" description="Helical" evidence="6">
    <location>
        <begin position="12"/>
        <end position="30"/>
    </location>
</feature>